<reference evidence="2" key="2">
    <citation type="submission" date="2020-10" db="UniProtKB">
        <authorList>
            <consortium name="WormBaseParasite"/>
        </authorList>
    </citation>
    <scope>IDENTIFICATION</scope>
</reference>
<keyword evidence="1" id="KW-1185">Reference proteome</keyword>
<dbReference type="Proteomes" id="UP000492821">
    <property type="component" value="Unassembled WGS sequence"/>
</dbReference>
<accession>A0A7E4ZYS5</accession>
<dbReference type="WBParaSite" id="Pan_g4109.t1">
    <property type="protein sequence ID" value="Pan_g4109.t1"/>
    <property type="gene ID" value="Pan_g4109"/>
</dbReference>
<name>A0A7E4ZYS5_PANRE</name>
<sequence>MPYPIEKLAYGLRRRLGELATPAERYHFQIAAGNPSICPPKIQIVERTAKRAFESVDHLIIERLRPDFLWLTDILKHQKKKLSKLTFICEPQYLGLDKYSMKDFVKVFKAQKRGFQFTVDLINTTPNGFYYLMATLNKKFLPWNGIENPGFRYITVRYCNIAYSELVRIWKKVGSWPSKPTNAFNIPIGSPKWKTYALGA</sequence>
<organism evidence="1 2">
    <name type="scientific">Panagrellus redivivus</name>
    <name type="common">Microworm</name>
    <dbReference type="NCBI Taxonomy" id="6233"/>
    <lineage>
        <taxon>Eukaryota</taxon>
        <taxon>Metazoa</taxon>
        <taxon>Ecdysozoa</taxon>
        <taxon>Nematoda</taxon>
        <taxon>Chromadorea</taxon>
        <taxon>Rhabditida</taxon>
        <taxon>Tylenchina</taxon>
        <taxon>Panagrolaimomorpha</taxon>
        <taxon>Panagrolaimoidea</taxon>
        <taxon>Panagrolaimidae</taxon>
        <taxon>Panagrellus</taxon>
    </lineage>
</organism>
<proteinExistence type="predicted"/>
<evidence type="ECO:0000313" key="2">
    <source>
        <dbReference type="WBParaSite" id="Pan_g4109.t1"/>
    </source>
</evidence>
<evidence type="ECO:0000313" key="1">
    <source>
        <dbReference type="Proteomes" id="UP000492821"/>
    </source>
</evidence>
<reference evidence="1" key="1">
    <citation type="journal article" date="2013" name="Genetics">
        <title>The draft genome and transcriptome of Panagrellus redivivus are shaped by the harsh demands of a free-living lifestyle.</title>
        <authorList>
            <person name="Srinivasan J."/>
            <person name="Dillman A.R."/>
            <person name="Macchietto M.G."/>
            <person name="Heikkinen L."/>
            <person name="Lakso M."/>
            <person name="Fracchia K.M."/>
            <person name="Antoshechkin I."/>
            <person name="Mortazavi A."/>
            <person name="Wong G."/>
            <person name="Sternberg P.W."/>
        </authorList>
    </citation>
    <scope>NUCLEOTIDE SEQUENCE [LARGE SCALE GENOMIC DNA]</scope>
    <source>
        <strain evidence="1">MT8872</strain>
    </source>
</reference>
<protein>
    <submittedName>
        <fullName evidence="2">Radical SAM protein</fullName>
    </submittedName>
</protein>
<dbReference type="AlphaFoldDB" id="A0A7E4ZYS5"/>